<dbReference type="PANTHER" id="PTHR33571">
    <property type="entry name" value="SSL8005 PROTEIN"/>
    <property type="match status" value="1"/>
</dbReference>
<evidence type="ECO:0000256" key="2">
    <source>
        <dbReference type="ARBA" id="ARBA00022679"/>
    </source>
</evidence>
<dbReference type="Pfam" id="PF18765">
    <property type="entry name" value="Polbeta"/>
    <property type="match status" value="1"/>
</dbReference>
<dbReference type="CDD" id="cd05403">
    <property type="entry name" value="NT_KNTase_like"/>
    <property type="match status" value="1"/>
</dbReference>
<keyword evidence="5" id="KW-0547">Nucleotide-binding</keyword>
<dbReference type="InterPro" id="IPR041633">
    <property type="entry name" value="Polbeta"/>
</dbReference>
<proteinExistence type="predicted"/>
<evidence type="ECO:0000313" key="9">
    <source>
        <dbReference type="EMBL" id="PIP61926.1"/>
    </source>
</evidence>
<keyword evidence="7" id="KW-0460">Magnesium</keyword>
<dbReference type="EMBL" id="PCTA01000010">
    <property type="protein sequence ID" value="PIP61926.1"/>
    <property type="molecule type" value="Genomic_DNA"/>
</dbReference>
<organism evidence="9 10">
    <name type="scientific">Candidatus Roizmanbacteria bacterium CG22_combo_CG10-13_8_21_14_all_38_20</name>
    <dbReference type="NCBI Taxonomy" id="1974862"/>
    <lineage>
        <taxon>Bacteria</taxon>
        <taxon>Candidatus Roizmaniibacteriota</taxon>
    </lineage>
</organism>
<dbReference type="GO" id="GO:0046872">
    <property type="term" value="F:metal ion binding"/>
    <property type="evidence" value="ECO:0007669"/>
    <property type="project" value="UniProtKB-KW"/>
</dbReference>
<feature type="domain" description="Polymerase beta nucleotidyltransferase" evidence="8">
    <location>
        <begin position="8"/>
        <end position="94"/>
    </location>
</feature>
<protein>
    <recommendedName>
        <fullName evidence="8">Polymerase beta nucleotidyltransferase domain-containing protein</fullName>
    </recommendedName>
</protein>
<accession>A0A2H0BW64</accession>
<evidence type="ECO:0000256" key="1">
    <source>
        <dbReference type="ARBA" id="ARBA00001946"/>
    </source>
</evidence>
<keyword evidence="6" id="KW-0067">ATP-binding</keyword>
<dbReference type="InterPro" id="IPR052038">
    <property type="entry name" value="Type-VII_TA_antitoxin"/>
</dbReference>
<comment type="caution">
    <text evidence="9">The sequence shown here is derived from an EMBL/GenBank/DDBJ whole genome shotgun (WGS) entry which is preliminary data.</text>
</comment>
<dbReference type="AlphaFoldDB" id="A0A2H0BW64"/>
<evidence type="ECO:0000256" key="4">
    <source>
        <dbReference type="ARBA" id="ARBA00022723"/>
    </source>
</evidence>
<keyword evidence="4" id="KW-0479">Metal-binding</keyword>
<comment type="cofactor">
    <cofactor evidence="1">
        <name>Mg(2+)</name>
        <dbReference type="ChEBI" id="CHEBI:18420"/>
    </cofactor>
</comment>
<reference evidence="9 10" key="1">
    <citation type="submission" date="2017-09" db="EMBL/GenBank/DDBJ databases">
        <title>Depth-based differentiation of microbial function through sediment-hosted aquifers and enrichment of novel symbionts in the deep terrestrial subsurface.</title>
        <authorList>
            <person name="Probst A.J."/>
            <person name="Ladd B."/>
            <person name="Jarett J.K."/>
            <person name="Geller-Mcgrath D.E."/>
            <person name="Sieber C.M."/>
            <person name="Emerson J.B."/>
            <person name="Anantharaman K."/>
            <person name="Thomas B.C."/>
            <person name="Malmstrom R."/>
            <person name="Stieglmeier M."/>
            <person name="Klingl A."/>
            <person name="Woyke T."/>
            <person name="Ryan C.M."/>
            <person name="Banfield J.F."/>
        </authorList>
    </citation>
    <scope>NUCLEOTIDE SEQUENCE [LARGE SCALE GENOMIC DNA]</scope>
    <source>
        <strain evidence="9">CG22_combo_CG10-13_8_21_14_all_38_20</strain>
    </source>
</reference>
<evidence type="ECO:0000256" key="3">
    <source>
        <dbReference type="ARBA" id="ARBA00022695"/>
    </source>
</evidence>
<gene>
    <name evidence="9" type="ORF">COW99_01735</name>
</gene>
<keyword evidence="3" id="KW-0548">Nucleotidyltransferase</keyword>
<sequence>MQRSDLYNNTKDIFSHYGVKKAAVFGSYARGDNRDDSDIDILVELGRSMGLIDYSGLRLDLQDRLGMKVDLVQYKTIKPSIKEYILKDETVLFQA</sequence>
<dbReference type="GO" id="GO:0016779">
    <property type="term" value="F:nucleotidyltransferase activity"/>
    <property type="evidence" value="ECO:0007669"/>
    <property type="project" value="UniProtKB-KW"/>
</dbReference>
<dbReference type="GO" id="GO:0005524">
    <property type="term" value="F:ATP binding"/>
    <property type="evidence" value="ECO:0007669"/>
    <property type="project" value="UniProtKB-KW"/>
</dbReference>
<dbReference type="SUPFAM" id="SSF81301">
    <property type="entry name" value="Nucleotidyltransferase"/>
    <property type="match status" value="1"/>
</dbReference>
<dbReference type="PANTHER" id="PTHR33571:SF14">
    <property type="entry name" value="PROTEIN ADENYLYLTRANSFERASE MJ0435-RELATED"/>
    <property type="match status" value="1"/>
</dbReference>
<keyword evidence="2" id="KW-0808">Transferase</keyword>
<dbReference type="Gene3D" id="3.30.460.10">
    <property type="entry name" value="Beta Polymerase, domain 2"/>
    <property type="match status" value="1"/>
</dbReference>
<dbReference type="Proteomes" id="UP000231246">
    <property type="component" value="Unassembled WGS sequence"/>
</dbReference>
<name>A0A2H0BW64_9BACT</name>
<evidence type="ECO:0000259" key="8">
    <source>
        <dbReference type="Pfam" id="PF18765"/>
    </source>
</evidence>
<evidence type="ECO:0000313" key="10">
    <source>
        <dbReference type="Proteomes" id="UP000231246"/>
    </source>
</evidence>
<evidence type="ECO:0000256" key="7">
    <source>
        <dbReference type="ARBA" id="ARBA00022842"/>
    </source>
</evidence>
<dbReference type="InterPro" id="IPR043519">
    <property type="entry name" value="NT_sf"/>
</dbReference>
<evidence type="ECO:0000256" key="6">
    <source>
        <dbReference type="ARBA" id="ARBA00022840"/>
    </source>
</evidence>
<evidence type="ECO:0000256" key="5">
    <source>
        <dbReference type="ARBA" id="ARBA00022741"/>
    </source>
</evidence>